<reference evidence="1" key="1">
    <citation type="submission" date="2022-04" db="EMBL/GenBank/DDBJ databases">
        <title>Genome of the entomopathogenic fungus Entomophthora muscae.</title>
        <authorList>
            <person name="Elya C."/>
            <person name="Lovett B.R."/>
            <person name="Lee E."/>
            <person name="Macias A.M."/>
            <person name="Hajek A.E."/>
            <person name="De Bivort B.L."/>
            <person name="Kasson M.T."/>
            <person name="De Fine Licht H.H."/>
            <person name="Stajich J.E."/>
        </authorList>
    </citation>
    <scope>NUCLEOTIDE SEQUENCE</scope>
    <source>
        <strain evidence="1">Berkeley</strain>
    </source>
</reference>
<gene>
    <name evidence="1" type="ORF">DSO57_1013899</name>
</gene>
<organism evidence="1 2">
    <name type="scientific">Entomophthora muscae</name>
    <dbReference type="NCBI Taxonomy" id="34485"/>
    <lineage>
        <taxon>Eukaryota</taxon>
        <taxon>Fungi</taxon>
        <taxon>Fungi incertae sedis</taxon>
        <taxon>Zoopagomycota</taxon>
        <taxon>Entomophthoromycotina</taxon>
        <taxon>Entomophthoromycetes</taxon>
        <taxon>Entomophthorales</taxon>
        <taxon>Entomophthoraceae</taxon>
        <taxon>Entomophthora</taxon>
    </lineage>
</organism>
<name>A0ACC2TGD0_9FUNG</name>
<dbReference type="Proteomes" id="UP001165960">
    <property type="component" value="Unassembled WGS sequence"/>
</dbReference>
<comment type="caution">
    <text evidence="1">The sequence shown here is derived from an EMBL/GenBank/DDBJ whole genome shotgun (WGS) entry which is preliminary data.</text>
</comment>
<evidence type="ECO:0000313" key="2">
    <source>
        <dbReference type="Proteomes" id="UP001165960"/>
    </source>
</evidence>
<protein>
    <submittedName>
        <fullName evidence="1">Uncharacterized protein</fullName>
    </submittedName>
</protein>
<dbReference type="EMBL" id="QTSX02002892">
    <property type="protein sequence ID" value="KAJ9073657.1"/>
    <property type="molecule type" value="Genomic_DNA"/>
</dbReference>
<accession>A0ACC2TGD0</accession>
<proteinExistence type="predicted"/>
<keyword evidence="2" id="KW-1185">Reference proteome</keyword>
<sequence>MSYLIKLVQFFGGPCPPSPQPASSQMLASWPIRVCSLKVFDIVYRQELVPSAMLEKMKPVLDASYEPYISDGKQEDDKDPEFFRTDEG</sequence>
<evidence type="ECO:0000313" key="1">
    <source>
        <dbReference type="EMBL" id="KAJ9073657.1"/>
    </source>
</evidence>